<keyword evidence="1" id="KW-0175">Coiled coil</keyword>
<gene>
    <name evidence="2" type="ORF">DFQ01_12176</name>
</gene>
<sequence>MRKYIIGFIIGIIAASAVPVYGAVSTLVGKKVEGEIPVSYNSKQIGNGIIIDGRSYLPVRSVSDAVGLNLNVSKEGVQLSTATIPTDPFDAIQDKKNELMVVDGKRIIAVRERDQLKNSLEQPNKEYERAKQFLASITEEDPHYQKTVEGIAYYEQLDADNRARLAELETEIAEYDVQIAALEAELAELESK</sequence>
<accession>A0A2V2YS73</accession>
<dbReference type="Proteomes" id="UP000246635">
    <property type="component" value="Unassembled WGS sequence"/>
</dbReference>
<dbReference type="OrthoDB" id="2625533at2"/>
<evidence type="ECO:0000313" key="3">
    <source>
        <dbReference type="Proteomes" id="UP000246635"/>
    </source>
</evidence>
<evidence type="ECO:0008006" key="4">
    <source>
        <dbReference type="Google" id="ProtNLM"/>
    </source>
</evidence>
<feature type="coiled-coil region" evidence="1">
    <location>
        <begin position="165"/>
        <end position="192"/>
    </location>
</feature>
<dbReference type="AlphaFoldDB" id="A0A2V2YS73"/>
<protein>
    <recommendedName>
        <fullName evidence="4">Copper amine oxidase-like protein</fullName>
    </recommendedName>
</protein>
<evidence type="ECO:0000256" key="1">
    <source>
        <dbReference type="SAM" id="Coils"/>
    </source>
</evidence>
<comment type="caution">
    <text evidence="2">The sequence shown here is derived from an EMBL/GenBank/DDBJ whole genome shotgun (WGS) entry which is preliminary data.</text>
</comment>
<organism evidence="2 3">
    <name type="scientific">Paenibacillus cellulosilyticus</name>
    <dbReference type="NCBI Taxonomy" id="375489"/>
    <lineage>
        <taxon>Bacteria</taxon>
        <taxon>Bacillati</taxon>
        <taxon>Bacillota</taxon>
        <taxon>Bacilli</taxon>
        <taxon>Bacillales</taxon>
        <taxon>Paenibacillaceae</taxon>
        <taxon>Paenibacillus</taxon>
    </lineage>
</organism>
<dbReference type="RefSeq" id="WP_110045951.1">
    <property type="nucleotide sequence ID" value="NZ_CP054613.1"/>
</dbReference>
<evidence type="ECO:0000313" key="2">
    <source>
        <dbReference type="EMBL" id="PWV97432.1"/>
    </source>
</evidence>
<name>A0A2V2YS73_9BACL</name>
<dbReference type="EMBL" id="QGTQ01000021">
    <property type="protein sequence ID" value="PWV97432.1"/>
    <property type="molecule type" value="Genomic_DNA"/>
</dbReference>
<reference evidence="2 3" key="1">
    <citation type="submission" date="2018-05" db="EMBL/GenBank/DDBJ databases">
        <title>Genomic Encyclopedia of Type Strains, Phase III (KMG-III): the genomes of soil and plant-associated and newly described type strains.</title>
        <authorList>
            <person name="Whitman W."/>
        </authorList>
    </citation>
    <scope>NUCLEOTIDE SEQUENCE [LARGE SCALE GENOMIC DNA]</scope>
    <source>
        <strain evidence="2 3">CECT 5696</strain>
    </source>
</reference>
<keyword evidence="3" id="KW-1185">Reference proteome</keyword>
<proteinExistence type="predicted"/>